<dbReference type="RefSeq" id="WP_109705762.1">
    <property type="nucleotide sequence ID" value="NZ_QGDB01000002.1"/>
</dbReference>
<evidence type="ECO:0000259" key="1">
    <source>
        <dbReference type="PROSITE" id="PS50943"/>
    </source>
</evidence>
<reference evidence="2 3" key="1">
    <citation type="submission" date="2018-05" db="EMBL/GenBank/DDBJ databases">
        <title>Comparative genomic sequence analysis between strain HN4 and CCM 8460T (Falsochrobactrum ovis) will provide more evidence to prove that HN4 is a new species of Falsochrobactrum.</title>
        <authorList>
            <person name="Lyu W."/>
            <person name="Sun L."/>
            <person name="Yao L."/>
        </authorList>
    </citation>
    <scope>NUCLEOTIDE SEQUENCE [LARGE SCALE GENOMIC DNA]</scope>
    <source>
        <strain evidence="2 3">HN4</strain>
    </source>
</reference>
<dbReference type="SUPFAM" id="SSF47413">
    <property type="entry name" value="lambda repressor-like DNA-binding domains"/>
    <property type="match status" value="1"/>
</dbReference>
<dbReference type="InterPro" id="IPR001387">
    <property type="entry name" value="Cro/C1-type_HTH"/>
</dbReference>
<organism evidence="2 3">
    <name type="scientific">Falsochrobactrum shanghaiense</name>
    <dbReference type="NCBI Taxonomy" id="2201899"/>
    <lineage>
        <taxon>Bacteria</taxon>
        <taxon>Pseudomonadati</taxon>
        <taxon>Pseudomonadota</taxon>
        <taxon>Alphaproteobacteria</taxon>
        <taxon>Hyphomicrobiales</taxon>
        <taxon>Brucellaceae</taxon>
        <taxon>Falsochrobactrum</taxon>
    </lineage>
</organism>
<dbReference type="InterPro" id="IPR010982">
    <property type="entry name" value="Lambda_DNA-bd_dom_sf"/>
</dbReference>
<keyword evidence="3" id="KW-1185">Reference proteome</keyword>
<evidence type="ECO:0000313" key="2">
    <source>
        <dbReference type="EMBL" id="PWL18868.1"/>
    </source>
</evidence>
<name>A0A316JC62_9HYPH</name>
<comment type="caution">
    <text evidence="2">The sequence shown here is derived from an EMBL/GenBank/DDBJ whole genome shotgun (WGS) entry which is preliminary data.</text>
</comment>
<dbReference type="Gene3D" id="1.10.260.40">
    <property type="entry name" value="lambda repressor-like DNA-binding domains"/>
    <property type="match status" value="1"/>
</dbReference>
<evidence type="ECO:0000313" key="3">
    <source>
        <dbReference type="Proteomes" id="UP000245865"/>
    </source>
</evidence>
<dbReference type="AlphaFoldDB" id="A0A316JC62"/>
<gene>
    <name evidence="2" type="ORF">DKP76_07350</name>
</gene>
<proteinExistence type="predicted"/>
<dbReference type="Pfam" id="PF01381">
    <property type="entry name" value="HTH_3"/>
    <property type="match status" value="1"/>
</dbReference>
<accession>A0A316JC62</accession>
<dbReference type="Proteomes" id="UP000245865">
    <property type="component" value="Unassembled WGS sequence"/>
</dbReference>
<protein>
    <recommendedName>
        <fullName evidence="1">HTH cro/C1-type domain-containing protein</fullName>
    </recommendedName>
</protein>
<dbReference type="EMBL" id="QGDB01000002">
    <property type="protein sequence ID" value="PWL18868.1"/>
    <property type="molecule type" value="Genomic_DNA"/>
</dbReference>
<dbReference type="CDD" id="cd00093">
    <property type="entry name" value="HTH_XRE"/>
    <property type="match status" value="1"/>
</dbReference>
<sequence>MDAVLHQQRGVNVRAPINVRTRNHSRRPVNCRATHPLVRELFRVIDATPIALSDVARLSGVNDATINAWRNGYRLPAIDKLDAVARVFGRKLAIVEGGGHGE</sequence>
<dbReference type="GO" id="GO:0003677">
    <property type="term" value="F:DNA binding"/>
    <property type="evidence" value="ECO:0007669"/>
    <property type="project" value="InterPro"/>
</dbReference>
<dbReference type="PROSITE" id="PS50943">
    <property type="entry name" value="HTH_CROC1"/>
    <property type="match status" value="1"/>
</dbReference>
<feature type="domain" description="HTH cro/C1-type" evidence="1">
    <location>
        <begin position="52"/>
        <end position="95"/>
    </location>
</feature>